<dbReference type="OMA" id="VEWLTIA"/>
<reference evidence="3" key="2">
    <citation type="submission" date="2021-01" db="UniProtKB">
        <authorList>
            <consortium name="EnsemblPlants"/>
        </authorList>
    </citation>
    <scope>IDENTIFICATION</scope>
</reference>
<evidence type="ECO:0000313" key="4">
    <source>
        <dbReference type="Proteomes" id="UP000594261"/>
    </source>
</evidence>
<evidence type="ECO:0000313" key="3">
    <source>
        <dbReference type="EnsemblPlants" id="QL05p009096:mrna"/>
    </source>
</evidence>
<dbReference type="Pfam" id="PF00646">
    <property type="entry name" value="F-box"/>
    <property type="match status" value="1"/>
</dbReference>
<evidence type="ECO:0000259" key="2">
    <source>
        <dbReference type="Pfam" id="PF23622"/>
    </source>
</evidence>
<dbReference type="InParanoid" id="A0A7N2LM56"/>
<dbReference type="InterPro" id="IPR055357">
    <property type="entry name" value="LRR_At1g61320_AtMIF1"/>
</dbReference>
<reference evidence="3 4" key="1">
    <citation type="journal article" date="2016" name="G3 (Bethesda)">
        <title>First Draft Assembly and Annotation of the Genome of a California Endemic Oak Quercus lobata Nee (Fagaceae).</title>
        <authorList>
            <person name="Sork V.L."/>
            <person name="Fitz-Gibbon S.T."/>
            <person name="Puiu D."/>
            <person name="Crepeau M."/>
            <person name="Gugger P.F."/>
            <person name="Sherman R."/>
            <person name="Stevens K."/>
            <person name="Langley C.H."/>
            <person name="Pellegrini M."/>
            <person name="Salzberg S.L."/>
        </authorList>
    </citation>
    <scope>NUCLEOTIDE SEQUENCE [LARGE SCALE GENOMIC DNA]</scope>
    <source>
        <strain evidence="3 4">cv. SW786</strain>
    </source>
</reference>
<dbReference type="AlphaFoldDB" id="A0A7N2LM56"/>
<sequence length="430" mass="49535">MEKQRKQNKQEGDDRISVLPEPIIHEILSHLHDTKAAARTSVLSKTWQRAWASFPCVVFNEWDFDARSSESPDNSPEENGRIRIKKNAFMTYINKTLRSRDSSVEEFALQLTHHDKVLLLPRVVEWLTIATERKVKALDEQVIQNLTLRCPLVEDFRLICCHGLKHLKVSNLPRLNLLHVLARRKVSRIEIKAPSLQTFYYWSKDSYRLQSVNVHCDIYLEACKNLKRLELVGLSNRTIELLQTLSSKFPTLEVLEIPTCKMASVKISSQTLKMLKLEKCTDLEELVGKFNSTEGLNLVIHSESKVILLDGLNERVLSSGIDLKDLRPAIVIISSMSSSDLVERMLLDYSVETLSILSNSSKLLEVLNEKLLKKLFKSEGLHQHESFFDVKVEKIDGEEDPKYSKWIALLKSYKAVDYQTTNFKIDWKND</sequence>
<feature type="domain" description="F-box" evidence="1">
    <location>
        <begin position="16"/>
        <end position="55"/>
    </location>
</feature>
<dbReference type="InterPro" id="IPR001810">
    <property type="entry name" value="F-box_dom"/>
</dbReference>
<dbReference type="InterPro" id="IPR036047">
    <property type="entry name" value="F-box-like_dom_sf"/>
</dbReference>
<dbReference type="Proteomes" id="UP000594261">
    <property type="component" value="Chromosome 5"/>
</dbReference>
<evidence type="ECO:0008006" key="5">
    <source>
        <dbReference type="Google" id="ProtNLM"/>
    </source>
</evidence>
<dbReference type="InterPro" id="IPR053772">
    <property type="entry name" value="At1g61320/At1g61330-like"/>
</dbReference>
<organism evidence="3 4">
    <name type="scientific">Quercus lobata</name>
    <name type="common">Valley oak</name>
    <dbReference type="NCBI Taxonomy" id="97700"/>
    <lineage>
        <taxon>Eukaryota</taxon>
        <taxon>Viridiplantae</taxon>
        <taxon>Streptophyta</taxon>
        <taxon>Embryophyta</taxon>
        <taxon>Tracheophyta</taxon>
        <taxon>Spermatophyta</taxon>
        <taxon>Magnoliopsida</taxon>
        <taxon>eudicotyledons</taxon>
        <taxon>Gunneridae</taxon>
        <taxon>Pentapetalae</taxon>
        <taxon>rosids</taxon>
        <taxon>fabids</taxon>
        <taxon>Fagales</taxon>
        <taxon>Fagaceae</taxon>
        <taxon>Quercus</taxon>
    </lineage>
</organism>
<feature type="domain" description="At1g61320/AtMIF1 LRR" evidence="2">
    <location>
        <begin position="143"/>
        <end position="209"/>
    </location>
</feature>
<evidence type="ECO:0000259" key="1">
    <source>
        <dbReference type="Pfam" id="PF00646"/>
    </source>
</evidence>
<accession>A0A7N2LM56</accession>
<proteinExistence type="predicted"/>
<dbReference type="EnsemblPlants" id="QL05p009096:mrna">
    <property type="protein sequence ID" value="QL05p009096:mrna"/>
    <property type="gene ID" value="QL05p009096"/>
</dbReference>
<dbReference type="SUPFAM" id="SSF81383">
    <property type="entry name" value="F-box domain"/>
    <property type="match status" value="1"/>
</dbReference>
<keyword evidence="4" id="KW-1185">Reference proteome</keyword>
<dbReference type="Pfam" id="PF23622">
    <property type="entry name" value="LRR_At1g61320_AtMIF1"/>
    <property type="match status" value="1"/>
</dbReference>
<dbReference type="PANTHER" id="PTHR34145">
    <property type="entry name" value="OS02G0105600 PROTEIN"/>
    <property type="match status" value="1"/>
</dbReference>
<dbReference type="Gramene" id="QL05p009096:mrna">
    <property type="protein sequence ID" value="QL05p009096:mrna"/>
    <property type="gene ID" value="QL05p009096"/>
</dbReference>
<dbReference type="EMBL" id="LRBV02000005">
    <property type="status" value="NOT_ANNOTATED_CDS"/>
    <property type="molecule type" value="Genomic_DNA"/>
</dbReference>
<protein>
    <recommendedName>
        <fullName evidence="5">F-box domain-containing protein</fullName>
    </recommendedName>
</protein>
<dbReference type="PANTHER" id="PTHR34145:SF28">
    <property type="entry name" value="F-BOX DOMAIN-CONTAINING PROTEIN"/>
    <property type="match status" value="1"/>
</dbReference>
<name>A0A7N2LM56_QUELO</name>